<comment type="caution">
    <text evidence="1">The sequence shown here is derived from an EMBL/GenBank/DDBJ whole genome shotgun (WGS) entry which is preliminary data.</text>
</comment>
<reference evidence="1 2" key="1">
    <citation type="submission" date="2018-02" db="EMBL/GenBank/DDBJ databases">
        <title>Comparative genomes isolates from brazilian mangrove.</title>
        <authorList>
            <person name="Araujo J.E."/>
            <person name="Taketani R.G."/>
            <person name="Silva M.C.P."/>
            <person name="Loureco M.V."/>
            <person name="Andreote F.D."/>
        </authorList>
    </citation>
    <scope>NUCLEOTIDE SEQUENCE [LARGE SCALE GENOMIC DNA]</scope>
    <source>
        <strain evidence="1 2">Hex-1 MGV</strain>
    </source>
</reference>
<organism evidence="1 2">
    <name type="scientific">Blastopirellula marina</name>
    <dbReference type="NCBI Taxonomy" id="124"/>
    <lineage>
        <taxon>Bacteria</taxon>
        <taxon>Pseudomonadati</taxon>
        <taxon>Planctomycetota</taxon>
        <taxon>Planctomycetia</taxon>
        <taxon>Pirellulales</taxon>
        <taxon>Pirellulaceae</taxon>
        <taxon>Blastopirellula</taxon>
    </lineage>
</organism>
<accession>A0A2S8FW25</accession>
<evidence type="ECO:0000313" key="2">
    <source>
        <dbReference type="Proteomes" id="UP000238322"/>
    </source>
</evidence>
<proteinExistence type="predicted"/>
<sequence length="234" mass="27412">MIAVERDIALKRFTFRAYLRAIHHQSILEKYVDVSRMSAYKQCMGEVKTIQLRQFCELFNVEHREVRYILEQGYIPKGVMKSPSTGNRREFQPDHALWLGIVLKLKQVGIRTPLAAMVAERAVEGMTIFAQLYGWDYGLFPFKGRLDADQNYFMDIGDLTCIRFVFDVFPTGRVSRDFRIRMRARRYLGWQPVDGSRCPVQDFEPFVTLRVDLLRIIKLLNKYEPWSASKGSQI</sequence>
<protein>
    <submittedName>
        <fullName evidence="1">Uncharacterized protein</fullName>
    </submittedName>
</protein>
<dbReference type="RefSeq" id="WP_105329676.1">
    <property type="nucleotide sequence ID" value="NZ_PUHY01000006.1"/>
</dbReference>
<name>A0A2S8FW25_9BACT</name>
<evidence type="ECO:0000313" key="1">
    <source>
        <dbReference type="EMBL" id="PQO36386.1"/>
    </source>
</evidence>
<dbReference type="EMBL" id="PUHY01000006">
    <property type="protein sequence ID" value="PQO36386.1"/>
    <property type="molecule type" value="Genomic_DNA"/>
</dbReference>
<dbReference type="Proteomes" id="UP000238322">
    <property type="component" value="Unassembled WGS sequence"/>
</dbReference>
<dbReference type="AlphaFoldDB" id="A0A2S8FW25"/>
<gene>
    <name evidence="1" type="ORF">C5Y83_10840</name>
</gene>